<sequence>MKDGFAHFDRRLARLDEKKAALDEGHRLEVDSSGLMKLTPTGVRRRKIGRMIPLRAVMIMAFVLLTFKGFLLYTLGFGVYGAKLDAMQAGDAMDRIGAYLMRIDPVTILVYDIIRFFA</sequence>
<keyword evidence="1" id="KW-0812">Transmembrane</keyword>
<organism evidence="2 3">
    <name type="scientific">Primorskyibacter flagellatus</name>
    <dbReference type="NCBI Taxonomy" id="1387277"/>
    <lineage>
        <taxon>Bacteria</taxon>
        <taxon>Pseudomonadati</taxon>
        <taxon>Pseudomonadota</taxon>
        <taxon>Alphaproteobacteria</taxon>
        <taxon>Rhodobacterales</taxon>
        <taxon>Roseobacteraceae</taxon>
        <taxon>Primorskyibacter</taxon>
    </lineage>
</organism>
<name>A0A917EFS6_9RHOB</name>
<accession>A0A917EFS6</accession>
<evidence type="ECO:0000313" key="3">
    <source>
        <dbReference type="Proteomes" id="UP000612855"/>
    </source>
</evidence>
<dbReference type="Proteomes" id="UP000612855">
    <property type="component" value="Unassembled WGS sequence"/>
</dbReference>
<proteinExistence type="predicted"/>
<dbReference type="RefSeq" id="WP_188477768.1">
    <property type="nucleotide sequence ID" value="NZ_BMFJ01000001.1"/>
</dbReference>
<protein>
    <submittedName>
        <fullName evidence="2">Uncharacterized protein</fullName>
    </submittedName>
</protein>
<reference evidence="3" key="1">
    <citation type="journal article" date="2019" name="Int. J. Syst. Evol. Microbiol.">
        <title>The Global Catalogue of Microorganisms (GCM) 10K type strain sequencing project: providing services to taxonomists for standard genome sequencing and annotation.</title>
        <authorList>
            <consortium name="The Broad Institute Genomics Platform"/>
            <consortium name="The Broad Institute Genome Sequencing Center for Infectious Disease"/>
            <person name="Wu L."/>
            <person name="Ma J."/>
        </authorList>
    </citation>
    <scope>NUCLEOTIDE SEQUENCE [LARGE SCALE GENOMIC DNA]</scope>
    <source>
        <strain evidence="3">CGMCC 1.12664</strain>
    </source>
</reference>
<keyword evidence="1" id="KW-1133">Transmembrane helix</keyword>
<keyword evidence="1" id="KW-0472">Membrane</keyword>
<keyword evidence="3" id="KW-1185">Reference proteome</keyword>
<evidence type="ECO:0000256" key="1">
    <source>
        <dbReference type="SAM" id="Phobius"/>
    </source>
</evidence>
<feature type="transmembrane region" description="Helical" evidence="1">
    <location>
        <begin position="54"/>
        <end position="76"/>
    </location>
</feature>
<evidence type="ECO:0000313" key="2">
    <source>
        <dbReference type="EMBL" id="GGE34073.1"/>
    </source>
</evidence>
<dbReference type="EMBL" id="BMFJ01000001">
    <property type="protein sequence ID" value="GGE34073.1"/>
    <property type="molecule type" value="Genomic_DNA"/>
</dbReference>
<comment type="caution">
    <text evidence="2">The sequence shown here is derived from an EMBL/GenBank/DDBJ whole genome shotgun (WGS) entry which is preliminary data.</text>
</comment>
<gene>
    <name evidence="2" type="ORF">GCM10011360_22410</name>
</gene>
<dbReference type="AlphaFoldDB" id="A0A917EFS6"/>